<comment type="caution">
    <text evidence="5">The sequence shown here is derived from an EMBL/GenBank/DDBJ whole genome shotgun (WGS) entry which is preliminary data.</text>
</comment>
<keyword evidence="2" id="KW-0119">Carbohydrate metabolism</keyword>
<feature type="domain" description="CBM2" evidence="4">
    <location>
        <begin position="55"/>
        <end position="163"/>
    </location>
</feature>
<reference evidence="5 6" key="1">
    <citation type="submission" date="2024-06" db="EMBL/GenBank/DDBJ databases">
        <title>The Natural Products Discovery Center: Release of the First 8490 Sequenced Strains for Exploring Actinobacteria Biosynthetic Diversity.</title>
        <authorList>
            <person name="Kalkreuter E."/>
            <person name="Kautsar S.A."/>
            <person name="Yang D."/>
            <person name="Bader C.D."/>
            <person name="Teijaro C.N."/>
            <person name="Fluegel L."/>
            <person name="Davis C.M."/>
            <person name="Simpson J.R."/>
            <person name="Lauterbach L."/>
            <person name="Steele A.D."/>
            <person name="Gui C."/>
            <person name="Meng S."/>
            <person name="Li G."/>
            <person name="Viehrig K."/>
            <person name="Ye F."/>
            <person name="Su P."/>
            <person name="Kiefer A.F."/>
            <person name="Nichols A."/>
            <person name="Cepeda A.J."/>
            <person name="Yan W."/>
            <person name="Fan B."/>
            <person name="Jiang Y."/>
            <person name="Adhikari A."/>
            <person name="Zheng C.-J."/>
            <person name="Schuster L."/>
            <person name="Cowan T.M."/>
            <person name="Smanski M.J."/>
            <person name="Chevrette M.G."/>
            <person name="De Carvalho L.P.S."/>
            <person name="Shen B."/>
        </authorList>
    </citation>
    <scope>NUCLEOTIDE SEQUENCE [LARGE SCALE GENOMIC DNA]</scope>
    <source>
        <strain evidence="5 6">NPDC020594</strain>
    </source>
</reference>
<evidence type="ECO:0000256" key="3">
    <source>
        <dbReference type="SAM" id="MobiDB-lite"/>
    </source>
</evidence>
<dbReference type="InterPro" id="IPR001919">
    <property type="entry name" value="CBD2"/>
</dbReference>
<proteinExistence type="predicted"/>
<dbReference type="InterPro" id="IPR048955">
    <property type="entry name" value="Cip1-like_core"/>
</dbReference>
<evidence type="ECO:0000256" key="2">
    <source>
        <dbReference type="ARBA" id="ARBA00023326"/>
    </source>
</evidence>
<dbReference type="InterPro" id="IPR008965">
    <property type="entry name" value="CBM2/CBM3_carb-bd_dom_sf"/>
</dbReference>
<dbReference type="Gene3D" id="2.60.120.200">
    <property type="match status" value="1"/>
</dbReference>
<feature type="region of interest" description="Disordered" evidence="3">
    <location>
        <begin position="162"/>
        <end position="183"/>
    </location>
</feature>
<protein>
    <submittedName>
        <fullName evidence="5">Cellulose-binding domain-containing protein</fullName>
    </submittedName>
</protein>
<keyword evidence="1" id="KW-0732">Signal</keyword>
<accession>A0ABV3AJ20</accession>
<dbReference type="Proteomes" id="UP001551011">
    <property type="component" value="Unassembled WGS sequence"/>
</dbReference>
<evidence type="ECO:0000256" key="1">
    <source>
        <dbReference type="ARBA" id="ARBA00022729"/>
    </source>
</evidence>
<dbReference type="Pfam" id="PF00553">
    <property type="entry name" value="CBM_2"/>
    <property type="match status" value="1"/>
</dbReference>
<dbReference type="EMBL" id="JBFAEG010000031">
    <property type="protein sequence ID" value="MEU5711946.1"/>
    <property type="molecule type" value="Genomic_DNA"/>
</dbReference>
<gene>
    <name evidence="5" type="ORF">AB0H04_34705</name>
</gene>
<dbReference type="Pfam" id="PF21340">
    <property type="entry name" value="Polysacc_lyase-like"/>
    <property type="match status" value="1"/>
</dbReference>
<feature type="compositionally biased region" description="Pro residues" evidence="3">
    <location>
        <begin position="168"/>
        <end position="183"/>
    </location>
</feature>
<keyword evidence="6" id="KW-1185">Reference proteome</keyword>
<dbReference type="RefSeq" id="WP_051819073.1">
    <property type="nucleotide sequence ID" value="NZ_JBEXDP010000014.1"/>
</dbReference>
<dbReference type="SUPFAM" id="SSF49384">
    <property type="entry name" value="Carbohydrate-binding domain"/>
    <property type="match status" value="1"/>
</dbReference>
<dbReference type="PROSITE" id="PS51173">
    <property type="entry name" value="CBM2"/>
    <property type="match status" value="1"/>
</dbReference>
<evidence type="ECO:0000313" key="5">
    <source>
        <dbReference type="EMBL" id="MEU5711946.1"/>
    </source>
</evidence>
<evidence type="ECO:0000313" key="6">
    <source>
        <dbReference type="Proteomes" id="UP001551011"/>
    </source>
</evidence>
<sequence>MPALLVRCLRCVRCSRRTRCPRWLRRPWTAAATALAATAALALVVPLLVAMPASGAGTATGCRVDYAVNKWAGGYTAQIRVTNLGPALNGWHLTWTYGGDQHVTSAWNATVTQTGHSVTAAGLDWNAALPSGAGTDFGLQGTWQSADPAPTDFSLNGVPCAGDGTVPPTTPPTTPGTPPPTDPPADCDGAALCTGFEDQAGTSPSGDWRFTAPDCQGTGAAVVDTAVAHSGTRSVRVDGRAGYCNHAFVAATADLSSVGPVLYVRLWIRHTTPLPSSHVTFVSMPDSSQGGRALRVGGQNGALQWNRESDDATLPAQSPAGVALSRPLPTGSWQCLRFAVDTSAPKLDTWLDSEQVPGLHADGVPTQDVDQQWLSRTTPPRPTALRLGWESYGTGDDTLWFDDVAVGSAPIGC</sequence>
<evidence type="ECO:0000259" key="4">
    <source>
        <dbReference type="PROSITE" id="PS51173"/>
    </source>
</evidence>
<keyword evidence="2" id="KW-0624">Polysaccharide degradation</keyword>
<dbReference type="Gene3D" id="2.60.40.290">
    <property type="match status" value="1"/>
</dbReference>
<dbReference type="SMART" id="SM00637">
    <property type="entry name" value="CBD_II"/>
    <property type="match status" value="1"/>
</dbReference>
<organism evidence="5 6">
    <name type="scientific">Streptomyces flaveolus</name>
    <dbReference type="NCBI Taxonomy" id="67297"/>
    <lineage>
        <taxon>Bacteria</taxon>
        <taxon>Bacillati</taxon>
        <taxon>Actinomycetota</taxon>
        <taxon>Actinomycetes</taxon>
        <taxon>Kitasatosporales</taxon>
        <taxon>Streptomycetaceae</taxon>
        <taxon>Streptomyces</taxon>
    </lineage>
</organism>
<name>A0ABV3AJ20_9ACTN</name>
<dbReference type="InterPro" id="IPR012291">
    <property type="entry name" value="CBM2_carb-bd_dom_sf"/>
</dbReference>